<dbReference type="SUPFAM" id="SSF52058">
    <property type="entry name" value="L domain-like"/>
    <property type="match status" value="3"/>
</dbReference>
<evidence type="ECO:0000259" key="6">
    <source>
        <dbReference type="PROSITE" id="PS50104"/>
    </source>
</evidence>
<evidence type="ECO:0000256" key="3">
    <source>
        <dbReference type="ARBA" id="ARBA00022737"/>
    </source>
</evidence>
<name>A0A914V3P0_9BILA</name>
<dbReference type="FunFam" id="3.80.10.10:FF:001164">
    <property type="entry name" value="GH01279p"/>
    <property type="match status" value="1"/>
</dbReference>
<feature type="chain" id="PRO_5037111480" evidence="5">
    <location>
        <begin position="19"/>
        <end position="1219"/>
    </location>
</feature>
<evidence type="ECO:0000256" key="1">
    <source>
        <dbReference type="ARBA" id="ARBA00009634"/>
    </source>
</evidence>
<dbReference type="PRINTS" id="PR00019">
    <property type="entry name" value="LEURICHRPT"/>
</dbReference>
<dbReference type="Gene3D" id="3.40.50.10140">
    <property type="entry name" value="Toll/interleukin-1 receptor homology (TIR) domain"/>
    <property type="match status" value="1"/>
</dbReference>
<dbReference type="SMART" id="SM00364">
    <property type="entry name" value="LRR_BAC"/>
    <property type="match status" value="6"/>
</dbReference>
<dbReference type="SMART" id="SM00365">
    <property type="entry name" value="LRR_SD22"/>
    <property type="match status" value="4"/>
</dbReference>
<evidence type="ECO:0000256" key="2">
    <source>
        <dbReference type="ARBA" id="ARBA00022614"/>
    </source>
</evidence>
<dbReference type="InterPro" id="IPR000157">
    <property type="entry name" value="TIR_dom"/>
</dbReference>
<dbReference type="PROSITE" id="PS50104">
    <property type="entry name" value="TIR"/>
    <property type="match status" value="1"/>
</dbReference>
<keyword evidence="2" id="KW-0433">Leucine-rich repeat</keyword>
<dbReference type="SMART" id="SM00369">
    <property type="entry name" value="LRR_TYP"/>
    <property type="match status" value="20"/>
</dbReference>
<dbReference type="SUPFAM" id="SSF52200">
    <property type="entry name" value="Toll/Interleukin receptor TIR domain"/>
    <property type="match status" value="1"/>
</dbReference>
<dbReference type="InterPro" id="IPR035897">
    <property type="entry name" value="Toll_tir_struct_dom_sf"/>
</dbReference>
<feature type="signal peptide" evidence="5">
    <location>
        <begin position="1"/>
        <end position="18"/>
    </location>
</feature>
<dbReference type="GO" id="GO:0007165">
    <property type="term" value="P:signal transduction"/>
    <property type="evidence" value="ECO:0007669"/>
    <property type="project" value="InterPro"/>
</dbReference>
<evidence type="ECO:0000313" key="8">
    <source>
        <dbReference type="WBParaSite" id="PSAMB.scaffold1506size30614.g13538.t1"/>
    </source>
</evidence>
<dbReference type="InterPro" id="IPR001611">
    <property type="entry name" value="Leu-rich_rpt"/>
</dbReference>
<dbReference type="InterPro" id="IPR003591">
    <property type="entry name" value="Leu-rich_rpt_typical-subtyp"/>
</dbReference>
<dbReference type="WBParaSite" id="PSAMB.scaffold1506size30614.g13538.t1">
    <property type="protein sequence ID" value="PSAMB.scaffold1506size30614.g13538.t1"/>
    <property type="gene ID" value="PSAMB.scaffold1506size30614.g13538"/>
</dbReference>
<dbReference type="PANTHER" id="PTHR45712:SF22">
    <property type="entry name" value="INSULIN-LIKE GROWTH FACTOR-BINDING PROTEIN COMPLEX ACID LABILE SUBUNIT"/>
    <property type="match status" value="1"/>
</dbReference>
<dbReference type="Gene3D" id="3.80.10.10">
    <property type="entry name" value="Ribonuclease Inhibitor"/>
    <property type="match status" value="6"/>
</dbReference>
<evidence type="ECO:0000256" key="4">
    <source>
        <dbReference type="SAM" id="Phobius"/>
    </source>
</evidence>
<feature type="transmembrane region" description="Helical" evidence="4">
    <location>
        <begin position="988"/>
        <end position="1015"/>
    </location>
</feature>
<dbReference type="PROSITE" id="PS51450">
    <property type="entry name" value="LRR"/>
    <property type="match status" value="5"/>
</dbReference>
<dbReference type="SMART" id="SM00255">
    <property type="entry name" value="TIR"/>
    <property type="match status" value="1"/>
</dbReference>
<accession>A0A914V3P0</accession>
<keyword evidence="5" id="KW-0732">Signal</keyword>
<dbReference type="GO" id="GO:0005615">
    <property type="term" value="C:extracellular space"/>
    <property type="evidence" value="ECO:0007669"/>
    <property type="project" value="TreeGrafter"/>
</dbReference>
<dbReference type="InterPro" id="IPR032675">
    <property type="entry name" value="LRR_dom_sf"/>
</dbReference>
<dbReference type="AlphaFoldDB" id="A0A914V3P0"/>
<keyword evidence="3" id="KW-0677">Repeat</keyword>
<dbReference type="Proteomes" id="UP000887566">
    <property type="component" value="Unplaced"/>
</dbReference>
<sequence length="1219" mass="137080">MMTSAALLLSTLATFAVAVVDNCPVNCQCVPDAQQGDRLKISCRWENIPAFTRPFAQFPFNATNSLHIGCSGERPSAFSPDLFADFTNLWHLRIEGCAAPTIPTGTFNRLTSLRTLHLSRLGAREVELKLGVDIFLGLNRLEKLIFTECHVQTLPSRLLCPLQGLQLLNFSRNWLSQASLGFNKNDCAPGVDLLMLDLSRNQINVLQRSDLAALSTVRVVSLAENRLETIDNGVFEDAVNLQDLDLQRNKLRDIRHLPAQLFNLNLAENQLAIIPKALALQQHLVMLNLSANRIDSNTPFLLNSRQLKYLDLSNNAFQIVPSGLIQNATSLVSLRLDNNDIDSLDDGAFARLTNLDQLTARGNKLVKLSKDTFVGLDNLTKLDLSVNAISEIDNEAFNQLLKLLDLDLSSNTLLEVPYATRKLYSLTRLDLSANKIAKTYKFLFNKLPFLRRLDMSGNKLQKVPDYVFADMPRLARLDLSSNNIDHLSADCFTKCPQLVDIDLSGNFIAELGTAMTTLGQLRALNLTNNLMNNIDFAQLPAELTVLSAAHNRIDGISNKNAAATAQQLRHLNLANNQITVIDAESLPNSLETINLTHNAIETVNDGALVSKSRLKWIDLRQNRLTDLPEEAVAVDDAAVPLEVYAADNPFLCSCHLDWIKRQRSVRVVAEVVDAEEIKCRHAIHGNVLQLARVERTELLCPYEQECSEDCPCCRFASCDCKNKCPLGCECFRDAPFIVNIVRCSRLEDPDFSPKRIPMYATQIYLDRLRMPVIKSHDFLGRFRLKQLYVNHSEVETIEPQAFNELSSLEVLDLSGNKLKSLTGEEFHNTPKLRLLFLNDNLLDYIAYNALSFLPGLQSLTLHNNRLLDLPSAIVQVASSLYSVTLGHNWFRCDCGKRFLTQQWLPSPQNRQKVFDLDRIYCVENVTAAFRNNDTTVLSGFPPNFGNDIYRVAYSTFEDEANRTLCRPTASSIGSEDDVIIEQRTEPNFIVILLAGALLLLILLAIVGFLALRYAYSSMDHRRGKYKVPPSLNSSSVGTTSTPVPLIAYDAFVTYSKLDESFVHEQICTPLETEDDYSLCLLYRDLPSCSTPGLHSVEDELINKMERSQCLILVLTRNFINCEWPSLRIRTVHQWAKEQQKKLIVVLCGELELNDQLDDLDPELGRFLRFSTQIKRRDLYFWKKMRSSMPGKLSNDDCYGGSSSAYYSDMYGTITPSKIV</sequence>
<evidence type="ECO:0000313" key="7">
    <source>
        <dbReference type="Proteomes" id="UP000887566"/>
    </source>
</evidence>
<reference evidence="8" key="1">
    <citation type="submission" date="2022-11" db="UniProtKB">
        <authorList>
            <consortium name="WormBaseParasite"/>
        </authorList>
    </citation>
    <scope>IDENTIFICATION</scope>
</reference>
<keyword evidence="4" id="KW-1133">Transmembrane helix</keyword>
<dbReference type="InterPro" id="IPR050333">
    <property type="entry name" value="SLRP"/>
</dbReference>
<evidence type="ECO:0000256" key="5">
    <source>
        <dbReference type="SAM" id="SignalP"/>
    </source>
</evidence>
<organism evidence="7 8">
    <name type="scientific">Plectus sambesii</name>
    <dbReference type="NCBI Taxonomy" id="2011161"/>
    <lineage>
        <taxon>Eukaryota</taxon>
        <taxon>Metazoa</taxon>
        <taxon>Ecdysozoa</taxon>
        <taxon>Nematoda</taxon>
        <taxon>Chromadorea</taxon>
        <taxon>Plectida</taxon>
        <taxon>Plectina</taxon>
        <taxon>Plectoidea</taxon>
        <taxon>Plectidae</taxon>
        <taxon>Plectus</taxon>
    </lineage>
</organism>
<keyword evidence="7" id="KW-1185">Reference proteome</keyword>
<comment type="similarity">
    <text evidence="1">Belongs to the Toll-like receptor family.</text>
</comment>
<keyword evidence="4" id="KW-0812">Transmembrane</keyword>
<proteinExistence type="inferred from homology"/>
<dbReference type="Pfam" id="PF13855">
    <property type="entry name" value="LRR_8"/>
    <property type="match status" value="5"/>
</dbReference>
<dbReference type="PANTHER" id="PTHR45712">
    <property type="entry name" value="AGAP008170-PA"/>
    <property type="match status" value="1"/>
</dbReference>
<keyword evidence="4" id="KW-0472">Membrane</keyword>
<feature type="domain" description="TIR" evidence="6">
    <location>
        <begin position="1046"/>
        <end position="1188"/>
    </location>
</feature>
<protein>
    <submittedName>
        <fullName evidence="8">TIR domain-containing protein</fullName>
    </submittedName>
</protein>